<sequence>MVGGQNCCRQCEVYQERLTSLRSDIEVLKVPPFSASSEREDELEEDLAEQNRVLEQRLTMERNSRAKQDVSLKSALSELQLQKELNEELQSKITQSMCGPILDKSYHAKQHDDVERNSQLHEEIDRLKKKNGILELEMEQRALKLSSPALKHCEKLEKASKREQLLLEKIRAYESDLKSKNTYLSDAKSTMTVLDDRIATLTRIVNEHESENDQLRTELSEAFRAKSQLERMLEQYKDDLARQEHQPRVDHILLSDEEYVQKISSKTHVYSVKTKLILLFIN</sequence>
<reference evidence="2" key="1">
    <citation type="journal article" date="2010" name="Science">
        <title>Plasticity of animal genome architecture unmasked by rapid evolution of a pelagic tunicate.</title>
        <authorList>
            <person name="Denoeud F."/>
            <person name="Henriet S."/>
            <person name="Mungpakdee S."/>
            <person name="Aury J.M."/>
            <person name="Da Silva C."/>
            <person name="Brinkmann H."/>
            <person name="Mikhaleva J."/>
            <person name="Olsen L.C."/>
            <person name="Jubin C."/>
            <person name="Canestro C."/>
            <person name="Bouquet J.M."/>
            <person name="Danks G."/>
            <person name="Poulain J."/>
            <person name="Campsteijn C."/>
            <person name="Adamski M."/>
            <person name="Cross I."/>
            <person name="Yadetie F."/>
            <person name="Muffato M."/>
            <person name="Louis A."/>
            <person name="Butcher S."/>
            <person name="Tsagkogeorga G."/>
            <person name="Konrad A."/>
            <person name="Singh S."/>
            <person name="Jensen M.F."/>
            <person name="Cong E.H."/>
            <person name="Eikeseth-Otteraa H."/>
            <person name="Noel B."/>
            <person name="Anthouard V."/>
            <person name="Porcel B.M."/>
            <person name="Kachouri-Lafond R."/>
            <person name="Nishino A."/>
            <person name="Ugolini M."/>
            <person name="Chourrout P."/>
            <person name="Nishida H."/>
            <person name="Aasland R."/>
            <person name="Huzurbazar S."/>
            <person name="Westhof E."/>
            <person name="Delsuc F."/>
            <person name="Lehrach H."/>
            <person name="Reinhardt R."/>
            <person name="Weissenbach J."/>
            <person name="Roy S.W."/>
            <person name="Artiguenave F."/>
            <person name="Postlethwait J.H."/>
            <person name="Manak J.R."/>
            <person name="Thompson E.M."/>
            <person name="Jaillon O."/>
            <person name="Du Pasquier L."/>
            <person name="Boudinot P."/>
            <person name="Liberles D.A."/>
            <person name="Volff J.N."/>
            <person name="Philippe H."/>
            <person name="Lenhard B."/>
            <person name="Roest Crollius H."/>
            <person name="Wincker P."/>
            <person name="Chourrout D."/>
        </authorList>
    </citation>
    <scope>NUCLEOTIDE SEQUENCE [LARGE SCALE GENOMIC DNA]</scope>
</reference>
<organism evidence="2">
    <name type="scientific">Oikopleura dioica</name>
    <name type="common">Tunicate</name>
    <dbReference type="NCBI Taxonomy" id="34765"/>
    <lineage>
        <taxon>Eukaryota</taxon>
        <taxon>Metazoa</taxon>
        <taxon>Chordata</taxon>
        <taxon>Tunicata</taxon>
        <taxon>Appendicularia</taxon>
        <taxon>Copelata</taxon>
        <taxon>Oikopleuridae</taxon>
        <taxon>Oikopleura</taxon>
    </lineage>
</organism>
<evidence type="ECO:0000256" key="1">
    <source>
        <dbReference type="SAM" id="Coils"/>
    </source>
</evidence>
<dbReference type="Proteomes" id="UP000011014">
    <property type="component" value="Unassembled WGS sequence"/>
</dbReference>
<name>E4YVV8_OIKDI</name>
<keyword evidence="1" id="KW-0175">Coiled coil</keyword>
<feature type="coiled-coil region" evidence="1">
    <location>
        <begin position="117"/>
        <end position="246"/>
    </location>
</feature>
<evidence type="ECO:0000313" key="2">
    <source>
        <dbReference type="EMBL" id="CBY39593.1"/>
    </source>
</evidence>
<dbReference type="AlphaFoldDB" id="E4YVV8"/>
<accession>E4YVV8</accession>
<dbReference type="EMBL" id="FN655585">
    <property type="protein sequence ID" value="CBY39593.1"/>
    <property type="molecule type" value="Genomic_DNA"/>
</dbReference>
<proteinExistence type="predicted"/>
<protein>
    <submittedName>
        <fullName evidence="2">Uncharacterized protein</fullName>
    </submittedName>
</protein>
<gene>
    <name evidence="2" type="ORF">GSOID_T00020168001</name>
</gene>